<dbReference type="Proteomes" id="UP000789738">
    <property type="component" value="Unassembled WGS sequence"/>
</dbReference>
<gene>
    <name evidence="1" type="ORF">CNEO_10321</name>
</gene>
<organism evidence="1 2">
    <name type="scientific">Clostridium neonatale</name>
    <dbReference type="NCBI Taxonomy" id="137838"/>
    <lineage>
        <taxon>Bacteria</taxon>
        <taxon>Bacillati</taxon>
        <taxon>Bacillota</taxon>
        <taxon>Clostridia</taxon>
        <taxon>Eubacteriales</taxon>
        <taxon>Clostridiaceae</taxon>
        <taxon>Clostridium</taxon>
    </lineage>
</organism>
<name>A0AA86JBT4_9CLOT</name>
<dbReference type="RefSeq" id="WP_210886112.1">
    <property type="nucleotide sequence ID" value="NZ_CAKJVE010000001.1"/>
</dbReference>
<reference evidence="1" key="1">
    <citation type="submission" date="2021-10" db="EMBL/GenBank/DDBJ databases">
        <authorList>
            <person name="Mesa V."/>
        </authorList>
    </citation>
    <scope>NUCLEOTIDE SEQUENCE</scope>
    <source>
        <strain evidence="1">CC3_PB</strain>
    </source>
</reference>
<evidence type="ECO:0000313" key="1">
    <source>
        <dbReference type="EMBL" id="CAG9701850.1"/>
    </source>
</evidence>
<dbReference type="EMBL" id="CAKJVE010000001">
    <property type="protein sequence ID" value="CAG9701850.1"/>
    <property type="molecule type" value="Genomic_DNA"/>
</dbReference>
<evidence type="ECO:0000313" key="2">
    <source>
        <dbReference type="Proteomes" id="UP000789738"/>
    </source>
</evidence>
<protein>
    <submittedName>
        <fullName evidence="1">Uncharacterized protein</fullName>
    </submittedName>
</protein>
<proteinExistence type="predicted"/>
<dbReference type="AlphaFoldDB" id="A0AA86JBT4"/>
<comment type="caution">
    <text evidence="1">The sequence shown here is derived from an EMBL/GenBank/DDBJ whole genome shotgun (WGS) entry which is preliminary data.</text>
</comment>
<sequence>MEITSKSYLSPYIPQRILKVMKNNKFLENFSYVELDSDTDLEKFSIVEKEFLRIRKLFNMSEVKKAELRIRKLGKHKALGLYYPGLRCLCVDITSPSSFMHEFGHRATR</sequence>
<accession>A0AA86JBT4</accession>